<reference evidence="2" key="1">
    <citation type="submission" date="2018-05" db="EMBL/GenBank/DDBJ databases">
        <authorList>
            <person name="Lanie J.A."/>
            <person name="Ng W.-L."/>
            <person name="Kazmierczak K.M."/>
            <person name="Andrzejewski T.M."/>
            <person name="Davidsen T.M."/>
            <person name="Wayne K.J."/>
            <person name="Tettelin H."/>
            <person name="Glass J.I."/>
            <person name="Rusch D."/>
            <person name="Podicherti R."/>
            <person name="Tsui H.-C.T."/>
            <person name="Winkler M.E."/>
        </authorList>
    </citation>
    <scope>NUCLEOTIDE SEQUENCE</scope>
</reference>
<protein>
    <recommendedName>
        <fullName evidence="1">Aldehyde oxidase/xanthine dehydrogenase a/b hammerhead domain-containing protein</fullName>
    </recommendedName>
</protein>
<dbReference type="AlphaFoldDB" id="A0A381PX00"/>
<accession>A0A381PX00</accession>
<dbReference type="SMART" id="SM01008">
    <property type="entry name" value="Ald_Xan_dh_C"/>
    <property type="match status" value="1"/>
</dbReference>
<dbReference type="InterPro" id="IPR000674">
    <property type="entry name" value="Ald_Oxase/Xan_DH_a/b"/>
</dbReference>
<dbReference type="Gene3D" id="3.30.365.10">
    <property type="entry name" value="Aldehyde oxidase/xanthine dehydrogenase, molybdopterin binding domain"/>
    <property type="match status" value="4"/>
</dbReference>
<dbReference type="SUPFAM" id="SSF56003">
    <property type="entry name" value="Molybdenum cofactor-binding domain"/>
    <property type="match status" value="1"/>
</dbReference>
<sequence length="757" mass="80154">MADFQTIGKSHIRVDALEKVTGKATYAGDVYLPGMLMCKLLTSTHSHARIKIIDTSVAEALPGVRCIITGKDYPDAWFGSGAMKDRRVMARDEVFYIGEPVAAVAADDEMTALDAVGLIKVEYQDIQNVVDPLEAISGRSVDVHPNLGDFEGFGFALGGNNCTMLDADRGDVEQGFKDSDVIVEETYHTQPISQGFLEPMACVADVEANGRLDIYASTQGPYQVRAQLASVLDMPIGNIKVTAMEMGGGFGAKLRLALEAFPALLAIKTGRPVKLVNTREEAFTLNGPRLETNIYLKTGVTKGGKILAREARSIFDVGAYLGAGPNAGVGHGLGAYSIPNFKLRSYGVYTNKIYVGSYRASGVADMTFATESHTDVIAHKLDMDPMEFRIKNALSEGETAVNGSAIPENGLMETLEALKEKMGLPKKLEEGRGVGISVGEWRSGSGPSTASISVNEDGTISLLTGSVDISGSDTSLAQIAAEELGLRLDQVVVAARNTDMAPFTGPSGGSRIVYSQGRAVQNAAEDAKIKLLDLAADRLGVPADALECSGGAVYVQDNPPQSMELGQLARMSLTSRGGPIIGTASLSSLPYAPVFNAQGAEVIVDRETGQVRVTRFVQAQDIGKAINPMGVEGQLEGGAVQGIGRALSEEILIDQETGEVRNPSLATYLMPLSVDMPEIENILVEVPSADGPFGARAVAESPGFGPPAAIANAIYDAVGVRIKTLPLSAERVLAAIQGRNEDEYTVDADELRKAETF</sequence>
<evidence type="ECO:0000259" key="1">
    <source>
        <dbReference type="SMART" id="SM01008"/>
    </source>
</evidence>
<dbReference type="Pfam" id="PF20256">
    <property type="entry name" value="MoCoBD_2"/>
    <property type="match status" value="1"/>
</dbReference>
<gene>
    <name evidence="2" type="ORF">METZ01_LOCUS23313</name>
</gene>
<dbReference type="InterPro" id="IPR016208">
    <property type="entry name" value="Ald_Oxase/xanthine_DH-like"/>
</dbReference>
<dbReference type="PANTHER" id="PTHR11908">
    <property type="entry name" value="XANTHINE DEHYDROGENASE"/>
    <property type="match status" value="1"/>
</dbReference>
<dbReference type="Pfam" id="PF02738">
    <property type="entry name" value="MoCoBD_1"/>
    <property type="match status" value="1"/>
</dbReference>
<dbReference type="Pfam" id="PF01315">
    <property type="entry name" value="Ald_Xan_dh_C"/>
    <property type="match status" value="1"/>
</dbReference>
<dbReference type="InterPro" id="IPR036856">
    <property type="entry name" value="Ald_Oxase/Xan_DH_a/b_sf"/>
</dbReference>
<organism evidence="2">
    <name type="scientific">marine metagenome</name>
    <dbReference type="NCBI Taxonomy" id="408172"/>
    <lineage>
        <taxon>unclassified sequences</taxon>
        <taxon>metagenomes</taxon>
        <taxon>ecological metagenomes</taxon>
    </lineage>
</organism>
<evidence type="ECO:0000313" key="2">
    <source>
        <dbReference type="EMBL" id="SUZ70459.1"/>
    </source>
</evidence>
<dbReference type="InterPro" id="IPR037165">
    <property type="entry name" value="AldOxase/xan_DH_Mopterin-bd_sf"/>
</dbReference>
<name>A0A381PX00_9ZZZZ</name>
<dbReference type="InterPro" id="IPR008274">
    <property type="entry name" value="AldOxase/xan_DH_MoCoBD1"/>
</dbReference>
<dbReference type="Gene3D" id="3.90.1170.50">
    <property type="entry name" value="Aldehyde oxidase/xanthine dehydrogenase, a/b hammerhead"/>
    <property type="match status" value="1"/>
</dbReference>
<feature type="domain" description="Aldehyde oxidase/xanthine dehydrogenase a/b hammerhead" evidence="1">
    <location>
        <begin position="21"/>
        <end position="127"/>
    </location>
</feature>
<dbReference type="InterPro" id="IPR046867">
    <property type="entry name" value="AldOxase/xan_DH_MoCoBD2"/>
</dbReference>
<dbReference type="PANTHER" id="PTHR11908:SF157">
    <property type="entry name" value="XANTHINE DEHYDROGENASE SUBUNIT D-RELATED"/>
    <property type="match status" value="1"/>
</dbReference>
<dbReference type="GO" id="GO:0016491">
    <property type="term" value="F:oxidoreductase activity"/>
    <property type="evidence" value="ECO:0007669"/>
    <property type="project" value="InterPro"/>
</dbReference>
<dbReference type="EMBL" id="UINC01001092">
    <property type="protein sequence ID" value="SUZ70459.1"/>
    <property type="molecule type" value="Genomic_DNA"/>
</dbReference>
<dbReference type="SUPFAM" id="SSF54665">
    <property type="entry name" value="CO dehydrogenase molybdoprotein N-domain-like"/>
    <property type="match status" value="1"/>
</dbReference>
<dbReference type="GO" id="GO:0005506">
    <property type="term" value="F:iron ion binding"/>
    <property type="evidence" value="ECO:0007669"/>
    <property type="project" value="InterPro"/>
</dbReference>
<proteinExistence type="predicted"/>